<dbReference type="GO" id="GO:0005536">
    <property type="term" value="F:D-glucose binding"/>
    <property type="evidence" value="ECO:0007669"/>
    <property type="project" value="InterPro"/>
</dbReference>
<dbReference type="Proteomes" id="UP001165065">
    <property type="component" value="Unassembled WGS sequence"/>
</dbReference>
<protein>
    <recommendedName>
        <fullName evidence="5">Glucokinase</fullName>
    </recommendedName>
</protein>
<dbReference type="GO" id="GO:0004340">
    <property type="term" value="F:glucokinase activity"/>
    <property type="evidence" value="ECO:0007669"/>
    <property type="project" value="InterPro"/>
</dbReference>
<dbReference type="InterPro" id="IPR003836">
    <property type="entry name" value="Glucokinase"/>
</dbReference>
<evidence type="ECO:0000256" key="1">
    <source>
        <dbReference type="ARBA" id="ARBA00022679"/>
    </source>
</evidence>
<dbReference type="Pfam" id="PF02685">
    <property type="entry name" value="Glucokinase"/>
    <property type="match status" value="1"/>
</dbReference>
<dbReference type="GO" id="GO:0005524">
    <property type="term" value="F:ATP binding"/>
    <property type="evidence" value="ECO:0007669"/>
    <property type="project" value="InterPro"/>
</dbReference>
<proteinExistence type="predicted"/>
<keyword evidence="2" id="KW-0418">Kinase</keyword>
<dbReference type="EMBL" id="BRYA01000254">
    <property type="protein sequence ID" value="GMI45547.1"/>
    <property type="molecule type" value="Genomic_DNA"/>
</dbReference>
<dbReference type="OrthoDB" id="10251652at2759"/>
<dbReference type="AlphaFoldDB" id="A0A9W7GHC5"/>
<dbReference type="NCBIfam" id="TIGR00749">
    <property type="entry name" value="glk"/>
    <property type="match status" value="1"/>
</dbReference>
<evidence type="ECO:0008006" key="5">
    <source>
        <dbReference type="Google" id="ProtNLM"/>
    </source>
</evidence>
<keyword evidence="4" id="KW-1185">Reference proteome</keyword>
<evidence type="ECO:0000313" key="4">
    <source>
        <dbReference type="Proteomes" id="UP001165065"/>
    </source>
</evidence>
<evidence type="ECO:0000313" key="3">
    <source>
        <dbReference type="EMBL" id="GMI45547.1"/>
    </source>
</evidence>
<dbReference type="PANTHER" id="PTHR47363">
    <property type="entry name" value="GLUCOKINASE"/>
    <property type="match status" value="1"/>
</dbReference>
<reference evidence="4" key="1">
    <citation type="journal article" date="2023" name="Commun. Biol.">
        <title>Genome analysis of Parmales, the sister group of diatoms, reveals the evolutionary specialization of diatoms from phago-mixotrophs to photoautotrophs.</title>
        <authorList>
            <person name="Ban H."/>
            <person name="Sato S."/>
            <person name="Yoshikawa S."/>
            <person name="Yamada K."/>
            <person name="Nakamura Y."/>
            <person name="Ichinomiya M."/>
            <person name="Sato N."/>
            <person name="Blanc-Mathieu R."/>
            <person name="Endo H."/>
            <person name="Kuwata A."/>
            <person name="Ogata H."/>
        </authorList>
    </citation>
    <scope>NUCLEOTIDE SEQUENCE [LARGE SCALE GENOMIC DNA]</scope>
</reference>
<dbReference type="SUPFAM" id="SSF53067">
    <property type="entry name" value="Actin-like ATPase domain"/>
    <property type="match status" value="1"/>
</dbReference>
<dbReference type="CDD" id="cd24008">
    <property type="entry name" value="ASKHA_NBD_GLK"/>
    <property type="match status" value="1"/>
</dbReference>
<evidence type="ECO:0000256" key="2">
    <source>
        <dbReference type="ARBA" id="ARBA00022777"/>
    </source>
</evidence>
<comment type="caution">
    <text evidence="3">The sequence shown here is derived from an EMBL/GenBank/DDBJ whole genome shotgun (WGS) entry which is preliminary data.</text>
</comment>
<dbReference type="Gene3D" id="3.30.420.40">
    <property type="match status" value="1"/>
</dbReference>
<organism evidence="3 4">
    <name type="scientific">Triparma columacea</name>
    <dbReference type="NCBI Taxonomy" id="722753"/>
    <lineage>
        <taxon>Eukaryota</taxon>
        <taxon>Sar</taxon>
        <taxon>Stramenopiles</taxon>
        <taxon>Ochrophyta</taxon>
        <taxon>Bolidophyceae</taxon>
        <taxon>Parmales</taxon>
        <taxon>Triparmaceae</taxon>
        <taxon>Triparma</taxon>
    </lineage>
</organism>
<dbReference type="InterPro" id="IPR043129">
    <property type="entry name" value="ATPase_NBD"/>
</dbReference>
<keyword evidence="1" id="KW-0808">Transferase</keyword>
<gene>
    <name evidence="3" type="ORF">TrCOL_g7768</name>
</gene>
<accession>A0A9W7GHC5</accession>
<sequence>MGVASTCVENTAAAATCSQHILAGDCGGTNSRLQLVAFDPSTNSSDILKSHTYLNEEYKSFNEILSDFLYVKTPVHQTLPSVAVLAAAGPVKDNAVLFTNNGWLISGPSILSAFGGGPHGIKVARLINDFVGLGYGVLTVGDDETVTLNEGTPEPGAPIVCVGAGTGLGECYLTSSNGNPDTYECFASEGGHAEFAPRTEGEIELLRWLKVKFKQKHRVSTERVVSGTGLANVYEFFASKYPTKASPTVLSSFKKATSMKGKVVSQGADEGCEVCELSMRTFAAAYGSEVGSCGLKWIPRGGLYVAGGLTPKNIKWIQGEQSEFMKALKDKGRVSGLLEGICIKAVMAEDLGLRGAAVLGRKIVREELFREQSNTKTKAKMGGGGRDGRRIMECVALVAAGAIIATGFASCKGRGKR</sequence>
<name>A0A9W7GHC5_9STRA</name>
<dbReference type="PANTHER" id="PTHR47363:SF1">
    <property type="entry name" value="GLUCOKINASE"/>
    <property type="match status" value="1"/>
</dbReference>
<dbReference type="PRINTS" id="PR00475">
    <property type="entry name" value="HEXOKINASE"/>
</dbReference>
<dbReference type="GO" id="GO:0006096">
    <property type="term" value="P:glycolytic process"/>
    <property type="evidence" value="ECO:0007669"/>
    <property type="project" value="InterPro"/>
</dbReference>
<dbReference type="Gene3D" id="3.40.367.20">
    <property type="match status" value="1"/>
</dbReference>